<dbReference type="NCBIfam" id="NF003740">
    <property type="entry name" value="PRK05337.1"/>
    <property type="match status" value="1"/>
</dbReference>
<dbReference type="PRINTS" id="PR00133">
    <property type="entry name" value="GLHYDRLASE3"/>
</dbReference>
<feature type="domain" description="Glycoside hydrolase family 3 N-terminal" evidence="4">
    <location>
        <begin position="28"/>
        <end position="337"/>
    </location>
</feature>
<keyword evidence="3 5" id="KW-0326">Glycosidase</keyword>
<evidence type="ECO:0000256" key="1">
    <source>
        <dbReference type="ARBA" id="ARBA00005336"/>
    </source>
</evidence>
<keyword evidence="6" id="KW-1185">Reference proteome</keyword>
<dbReference type="EMBL" id="JBHTAI010000003">
    <property type="protein sequence ID" value="MFC7147989.1"/>
    <property type="molecule type" value="Genomic_DNA"/>
</dbReference>
<evidence type="ECO:0000313" key="6">
    <source>
        <dbReference type="Proteomes" id="UP001596378"/>
    </source>
</evidence>
<gene>
    <name evidence="5" type="primary">nagZ</name>
    <name evidence="5" type="ORF">ACFQMJ_05520</name>
</gene>
<keyword evidence="2 5" id="KW-0378">Hydrolase</keyword>
<dbReference type="Pfam" id="PF00933">
    <property type="entry name" value="Glyco_hydro_3"/>
    <property type="match status" value="1"/>
</dbReference>
<dbReference type="InterPro" id="IPR050226">
    <property type="entry name" value="NagZ_Beta-hexosaminidase"/>
</dbReference>
<evidence type="ECO:0000259" key="4">
    <source>
        <dbReference type="Pfam" id="PF00933"/>
    </source>
</evidence>
<dbReference type="GO" id="GO:0004563">
    <property type="term" value="F:beta-N-acetylhexosaminidase activity"/>
    <property type="evidence" value="ECO:0007669"/>
    <property type="project" value="UniProtKB-EC"/>
</dbReference>
<dbReference type="EC" id="3.2.1.52" evidence="5"/>
<sequence>MQTNAEVLNMDGTPSLIAQVGQRMMAGFDGPRLDDKFISLVKKWKIGNVILFKWNVTDKEQLQELCEDIQRLVIQETGRPAFIAIDQEGGAVSRLSDDATRVPGAMAIAATGDPANAYSAGKITGLELRALGVNFNLSPVLDVNSNDANPVIGVRSYGERPETVIRYALPMMRGLDDSGTLSCGKHFPGHGDTSVDSHLALPVVDKTMDELRSVELAPFQAAVEAGIPAIMSSHIVFPRVDPGKPATLSRQILTGLLREEMGFQGLIMTDCLEMKAIQHTVGTVQGTVEAIKAGADLVLVSHTAALAADSAEAILRALESGELDPEEWEQSVERIAALKADYLNRPAPDPSIVGSDAHRRENLDLLGRTLTPIRMPENRFPPLGDRPYFAGCPVFRATQVSNLANDPLSFPVYMAEKLGGQAEVTPSNPTAEEIAAISERACGATSIVVGTYNGHLYPGQLELVNRLAELDAPVVAVALRNPYDLRSLSPNVWSLAAYEYTAQAFDAVANVLQGKTEALGKPSVTVLTN</sequence>
<dbReference type="InterPro" id="IPR036962">
    <property type="entry name" value="Glyco_hydro_3_N_sf"/>
</dbReference>
<dbReference type="RefSeq" id="WP_378047271.1">
    <property type="nucleotide sequence ID" value="NZ_JBHMDN010000013.1"/>
</dbReference>
<dbReference type="InterPro" id="IPR001764">
    <property type="entry name" value="Glyco_hydro_3_N"/>
</dbReference>
<dbReference type="Proteomes" id="UP001596378">
    <property type="component" value="Unassembled WGS sequence"/>
</dbReference>
<dbReference type="InterPro" id="IPR017853">
    <property type="entry name" value="GH"/>
</dbReference>
<reference evidence="6" key="1">
    <citation type="journal article" date="2019" name="Int. J. Syst. Evol. Microbiol.">
        <title>The Global Catalogue of Microorganisms (GCM) 10K type strain sequencing project: providing services to taxonomists for standard genome sequencing and annotation.</title>
        <authorList>
            <consortium name="The Broad Institute Genomics Platform"/>
            <consortium name="The Broad Institute Genome Sequencing Center for Infectious Disease"/>
            <person name="Wu L."/>
            <person name="Ma J."/>
        </authorList>
    </citation>
    <scope>NUCLEOTIDE SEQUENCE [LARGE SCALE GENOMIC DNA]</scope>
    <source>
        <strain evidence="6">KCTC 12907</strain>
    </source>
</reference>
<dbReference type="InterPro" id="IPR036881">
    <property type="entry name" value="Glyco_hydro_3_C_sf"/>
</dbReference>
<dbReference type="SUPFAM" id="SSF51445">
    <property type="entry name" value="(Trans)glycosidases"/>
    <property type="match status" value="1"/>
</dbReference>
<dbReference type="PANTHER" id="PTHR30480">
    <property type="entry name" value="BETA-HEXOSAMINIDASE-RELATED"/>
    <property type="match status" value="1"/>
</dbReference>
<dbReference type="Gene3D" id="3.20.20.300">
    <property type="entry name" value="Glycoside hydrolase, family 3, N-terminal domain"/>
    <property type="match status" value="1"/>
</dbReference>
<dbReference type="SUPFAM" id="SSF52279">
    <property type="entry name" value="Beta-D-glucan exohydrolase, C-terminal domain"/>
    <property type="match status" value="1"/>
</dbReference>
<dbReference type="Gene3D" id="3.40.50.1700">
    <property type="entry name" value="Glycoside hydrolase family 3 C-terminal domain"/>
    <property type="match status" value="1"/>
</dbReference>
<protein>
    <submittedName>
        <fullName evidence="5">Beta-N-acetylhexosaminidase</fullName>
        <ecNumber evidence="5">3.2.1.52</ecNumber>
    </submittedName>
</protein>
<accession>A0ABW2F7R7</accession>
<comment type="similarity">
    <text evidence="1">Belongs to the glycosyl hydrolase 3 family.</text>
</comment>
<name>A0ABW2F7R7_9BACL</name>
<proteinExistence type="inferred from homology"/>
<organism evidence="5 6">
    <name type="scientific">Cohnella cellulosilytica</name>
    <dbReference type="NCBI Taxonomy" id="986710"/>
    <lineage>
        <taxon>Bacteria</taxon>
        <taxon>Bacillati</taxon>
        <taxon>Bacillota</taxon>
        <taxon>Bacilli</taxon>
        <taxon>Bacillales</taxon>
        <taxon>Paenibacillaceae</taxon>
        <taxon>Cohnella</taxon>
    </lineage>
</organism>
<evidence type="ECO:0000313" key="5">
    <source>
        <dbReference type="EMBL" id="MFC7147989.1"/>
    </source>
</evidence>
<dbReference type="PANTHER" id="PTHR30480:SF16">
    <property type="entry name" value="GLYCOSIDE HYDROLASE FAMILY 3 DOMAIN PROTEIN"/>
    <property type="match status" value="1"/>
</dbReference>
<evidence type="ECO:0000256" key="2">
    <source>
        <dbReference type="ARBA" id="ARBA00022801"/>
    </source>
</evidence>
<comment type="caution">
    <text evidence="5">The sequence shown here is derived from an EMBL/GenBank/DDBJ whole genome shotgun (WGS) entry which is preliminary data.</text>
</comment>
<evidence type="ECO:0000256" key="3">
    <source>
        <dbReference type="ARBA" id="ARBA00023295"/>
    </source>
</evidence>